<comment type="caution">
    <text evidence="1">The sequence shown here is derived from an EMBL/GenBank/DDBJ whole genome shotgun (WGS) entry which is preliminary data.</text>
</comment>
<dbReference type="EMBL" id="LKEB01000043">
    <property type="protein sequence ID" value="ROW06240.1"/>
    <property type="molecule type" value="Genomic_DNA"/>
</dbReference>
<evidence type="ECO:0008006" key="3">
    <source>
        <dbReference type="Google" id="ProtNLM"/>
    </source>
</evidence>
<evidence type="ECO:0000313" key="1">
    <source>
        <dbReference type="EMBL" id="ROW06240.1"/>
    </source>
</evidence>
<accession>A0A423WS02</accession>
<dbReference type="InParanoid" id="A0A423WS02"/>
<evidence type="ECO:0000313" key="2">
    <source>
        <dbReference type="Proteomes" id="UP000285146"/>
    </source>
</evidence>
<dbReference type="Proteomes" id="UP000285146">
    <property type="component" value="Unassembled WGS sequence"/>
</dbReference>
<organism evidence="1 2">
    <name type="scientific">Cytospora leucostoma</name>
    <dbReference type="NCBI Taxonomy" id="1230097"/>
    <lineage>
        <taxon>Eukaryota</taxon>
        <taxon>Fungi</taxon>
        <taxon>Dikarya</taxon>
        <taxon>Ascomycota</taxon>
        <taxon>Pezizomycotina</taxon>
        <taxon>Sordariomycetes</taxon>
        <taxon>Sordariomycetidae</taxon>
        <taxon>Diaporthales</taxon>
        <taxon>Cytosporaceae</taxon>
        <taxon>Cytospora</taxon>
    </lineage>
</organism>
<dbReference type="AlphaFoldDB" id="A0A423WS02"/>
<dbReference type="SUPFAM" id="SSF53448">
    <property type="entry name" value="Nucleotide-diphospho-sugar transferases"/>
    <property type="match status" value="1"/>
</dbReference>
<proteinExistence type="predicted"/>
<sequence>MAKYTIPPTYQADLEISSAATDPRTDAEILKSLKTYQPVVSEKNIWAFWNSGISNMPAWCQRNVVDWVRICGSAGWTVRVLDNLSTSPNYSLKYIEEDLLPETFVKDTMDGPYSGPHAADMLRGACLIQHGGVFMDVGNILIRHLDRICWDDIQDPNTPFNVAVPIMYGQVMANHFVASRKADPFIKRWHELFTHLWKGHTNHSGLIENPLISFAANQDYEESKASNFHWDFNVPPKTVMEYISQVMAWQRLCMLEDAGDGFSCSDYWQNNILCFEVLKEDWPAEAIAGFQHENIFRLLALKVDGPDVDKTSEEYKQAEELVWGMLGKGSMQKVTHGKGLTISVSLGTLLDTPEHLGKDQEPGTFFDLFRYGTVHFRQKRNSIATIKAQKSKVTMKKGVLEP</sequence>
<reference evidence="1 2" key="1">
    <citation type="submission" date="2015-09" db="EMBL/GenBank/DDBJ databases">
        <title>Host preference determinants of Valsa canker pathogens revealed by comparative genomics.</title>
        <authorList>
            <person name="Yin Z."/>
            <person name="Huang L."/>
        </authorList>
    </citation>
    <scope>NUCLEOTIDE SEQUENCE [LARGE SCALE GENOMIC DNA]</scope>
    <source>
        <strain evidence="1 2">SXYLt</strain>
    </source>
</reference>
<dbReference type="InterPro" id="IPR008441">
    <property type="entry name" value="AfumC-like_glycosyl_Trfase"/>
</dbReference>
<dbReference type="InterPro" id="IPR029044">
    <property type="entry name" value="Nucleotide-diphossugar_trans"/>
</dbReference>
<protein>
    <recommendedName>
        <fullName evidence="3">Capsule polysaccharide biosynthesis protein</fullName>
    </recommendedName>
</protein>
<dbReference type="GO" id="GO:0016757">
    <property type="term" value="F:glycosyltransferase activity"/>
    <property type="evidence" value="ECO:0007669"/>
    <property type="project" value="InterPro"/>
</dbReference>
<dbReference type="Pfam" id="PF05704">
    <property type="entry name" value="Caps_synth"/>
    <property type="match status" value="1"/>
</dbReference>
<name>A0A423WS02_9PEZI</name>
<keyword evidence="2" id="KW-1185">Reference proteome</keyword>
<dbReference type="Gene3D" id="3.90.550.20">
    <property type="match status" value="1"/>
</dbReference>
<gene>
    <name evidence="1" type="ORF">VPNG_08067</name>
</gene>
<dbReference type="OrthoDB" id="409543at2759"/>